<evidence type="ECO:0000256" key="4">
    <source>
        <dbReference type="ARBA" id="ARBA00022679"/>
    </source>
</evidence>
<dbReference type="InterPro" id="IPR055270">
    <property type="entry name" value="Glyco_tran_10_C"/>
</dbReference>
<protein>
    <recommendedName>
        <fullName evidence="5">Fucosyltransferase</fullName>
        <ecNumber evidence="5">2.4.1.-</ecNumber>
    </recommendedName>
</protein>
<organism evidence="7 8">
    <name type="scientific">Symbiodinium natans</name>
    <dbReference type="NCBI Taxonomy" id="878477"/>
    <lineage>
        <taxon>Eukaryota</taxon>
        <taxon>Sar</taxon>
        <taxon>Alveolata</taxon>
        <taxon>Dinophyceae</taxon>
        <taxon>Suessiales</taxon>
        <taxon>Symbiodiniaceae</taxon>
        <taxon>Symbiodinium</taxon>
    </lineage>
</organism>
<sequence>MAPGSCMQKLVSPYKFYAAFENSRCRGYITEKFRTGFSYGMVPVAFGGMSRSDYELIAPPDSFVHVDDFGSLKELAKFLLELDKDDKKYNAYFAWKSRLQVEDRMITGTRAYCDLCQELQKPKAQQKPVRRFGNLTKWWYSGCRD</sequence>
<dbReference type="PANTHER" id="PTHR11929">
    <property type="entry name" value="ALPHA- 1,3 -FUCOSYLTRANSFERASE"/>
    <property type="match status" value="1"/>
</dbReference>
<feature type="domain" description="Fucosyltransferase C-terminal" evidence="6">
    <location>
        <begin position="4"/>
        <end position="130"/>
    </location>
</feature>
<dbReference type="SUPFAM" id="SSF53756">
    <property type="entry name" value="UDP-Glycosyltransferase/glycogen phosphorylase"/>
    <property type="match status" value="1"/>
</dbReference>
<dbReference type="InterPro" id="IPR038577">
    <property type="entry name" value="GT10-like_C_sf"/>
</dbReference>
<dbReference type="Proteomes" id="UP000604046">
    <property type="component" value="Unassembled WGS sequence"/>
</dbReference>
<dbReference type="InterPro" id="IPR001503">
    <property type="entry name" value="Glyco_trans_10"/>
</dbReference>
<keyword evidence="5" id="KW-0472">Membrane</keyword>
<proteinExistence type="inferred from homology"/>
<evidence type="ECO:0000256" key="1">
    <source>
        <dbReference type="ARBA" id="ARBA00004922"/>
    </source>
</evidence>
<name>A0A812UYK3_9DINO</name>
<evidence type="ECO:0000313" key="7">
    <source>
        <dbReference type="EMBL" id="CAE7603799.1"/>
    </source>
</evidence>
<keyword evidence="5" id="KW-0812">Transmembrane</keyword>
<keyword evidence="4 5" id="KW-0808">Transferase</keyword>
<keyword evidence="5" id="KW-0333">Golgi apparatus</keyword>
<dbReference type="GO" id="GO:0046920">
    <property type="term" value="F:alpha-(1-&gt;3)-fucosyltransferase activity"/>
    <property type="evidence" value="ECO:0007669"/>
    <property type="project" value="TreeGrafter"/>
</dbReference>
<keyword evidence="8" id="KW-1185">Reference proteome</keyword>
<evidence type="ECO:0000256" key="3">
    <source>
        <dbReference type="ARBA" id="ARBA00022676"/>
    </source>
</evidence>
<dbReference type="EMBL" id="CAJNDS010002803">
    <property type="protein sequence ID" value="CAE7603799.1"/>
    <property type="molecule type" value="Genomic_DNA"/>
</dbReference>
<comment type="subcellular location">
    <subcellularLocation>
        <location evidence="5">Golgi apparatus</location>
        <location evidence="5">Golgi stack membrane</location>
        <topology evidence="5">Single-pass type II membrane protein</topology>
    </subcellularLocation>
</comment>
<gene>
    <name evidence="7" type="primary">FUT6</name>
    <name evidence="7" type="ORF">SNAT2548_LOCUS34336</name>
</gene>
<dbReference type="PANTHER" id="PTHR11929:SF145">
    <property type="entry name" value="ALPHA-(1,3)-FUCOSYLTRANSFERASE FUT-1"/>
    <property type="match status" value="1"/>
</dbReference>
<comment type="pathway">
    <text evidence="1">Protein modification; protein glycosylation.</text>
</comment>
<evidence type="ECO:0000256" key="5">
    <source>
        <dbReference type="RuleBase" id="RU003832"/>
    </source>
</evidence>
<comment type="similarity">
    <text evidence="2 5">Belongs to the glycosyltransferase 10 family.</text>
</comment>
<evidence type="ECO:0000259" key="6">
    <source>
        <dbReference type="Pfam" id="PF00852"/>
    </source>
</evidence>
<comment type="caution">
    <text evidence="7">The sequence shown here is derived from an EMBL/GenBank/DDBJ whole genome shotgun (WGS) entry which is preliminary data.</text>
</comment>
<dbReference type="GO" id="GO:0032580">
    <property type="term" value="C:Golgi cisterna membrane"/>
    <property type="evidence" value="ECO:0007669"/>
    <property type="project" value="UniProtKB-SubCell"/>
</dbReference>
<dbReference type="Gene3D" id="3.40.50.11660">
    <property type="entry name" value="Glycosyl transferase family 10, C-terminal domain"/>
    <property type="match status" value="1"/>
</dbReference>
<keyword evidence="3 5" id="KW-0328">Glycosyltransferase</keyword>
<accession>A0A812UYK3</accession>
<dbReference type="Pfam" id="PF00852">
    <property type="entry name" value="Glyco_transf_10"/>
    <property type="match status" value="1"/>
</dbReference>
<reference evidence="7" key="1">
    <citation type="submission" date="2021-02" db="EMBL/GenBank/DDBJ databases">
        <authorList>
            <person name="Dougan E. K."/>
            <person name="Rhodes N."/>
            <person name="Thang M."/>
            <person name="Chan C."/>
        </authorList>
    </citation>
    <scope>NUCLEOTIDE SEQUENCE</scope>
</reference>
<dbReference type="UniPathway" id="UPA00378"/>
<dbReference type="AlphaFoldDB" id="A0A812UYK3"/>
<evidence type="ECO:0000256" key="2">
    <source>
        <dbReference type="ARBA" id="ARBA00008919"/>
    </source>
</evidence>
<dbReference type="EC" id="2.4.1.-" evidence="5"/>
<dbReference type="OrthoDB" id="435191at2759"/>
<evidence type="ECO:0000313" key="8">
    <source>
        <dbReference type="Proteomes" id="UP000604046"/>
    </source>
</evidence>